<evidence type="ECO:0000256" key="18">
    <source>
        <dbReference type="SAM" id="Phobius"/>
    </source>
</evidence>
<keyword evidence="11" id="KW-0458">Lysosome</keyword>
<evidence type="ECO:0000313" key="19">
    <source>
        <dbReference type="EMBL" id="KAK9745198.1"/>
    </source>
</evidence>
<evidence type="ECO:0000256" key="1">
    <source>
        <dbReference type="ARBA" id="ARBA00004156"/>
    </source>
</evidence>
<keyword evidence="4 18" id="KW-0812">Transmembrane</keyword>
<evidence type="ECO:0000256" key="14">
    <source>
        <dbReference type="ARBA" id="ARBA00035708"/>
    </source>
</evidence>
<feature type="region of interest" description="Disordered" evidence="17">
    <location>
        <begin position="213"/>
        <end position="234"/>
    </location>
</feature>
<evidence type="ECO:0000256" key="13">
    <source>
        <dbReference type="ARBA" id="ARBA00035628"/>
    </source>
</evidence>
<comment type="subcellular location">
    <subcellularLocation>
        <location evidence="1">Cytoplasmic vesicle membrane</location>
    </subcellularLocation>
    <subcellularLocation>
        <location evidence="16">Endomembrane system</location>
        <topology evidence="16">Single-pass type I membrane protein</topology>
    </subcellularLocation>
    <subcellularLocation>
        <location evidence="13">Late endosome membrane</location>
        <topology evidence="13">Single-pass membrane protein</topology>
    </subcellularLocation>
    <subcellularLocation>
        <location evidence="2">Lysosome membrane</location>
    </subcellularLocation>
</comment>
<dbReference type="PANTHER" id="PTHR14971">
    <property type="entry name" value="VESICULAR, OVEREXPRESSED IN CANCER, PROSURVIVAL PROTEIN 1"/>
    <property type="match status" value="1"/>
</dbReference>
<evidence type="ECO:0000256" key="16">
    <source>
        <dbReference type="ARBA" id="ARBA00046288"/>
    </source>
</evidence>
<dbReference type="GO" id="GO:0031902">
    <property type="term" value="C:late endosome membrane"/>
    <property type="evidence" value="ECO:0007669"/>
    <property type="project" value="UniProtKB-SubCell"/>
</dbReference>
<keyword evidence="5" id="KW-0732">Signal</keyword>
<comment type="caution">
    <text evidence="19">The sequence shown here is derived from an EMBL/GenBank/DDBJ whole genome shotgun (WGS) entry which is preliminary data.</text>
</comment>
<protein>
    <recommendedName>
        <fullName evidence="14">WW domain binding protein VOPP1</fullName>
    </recommendedName>
    <alternativeName>
        <fullName evidence="15">Vesicular, overexpressed in cancer, prosurvival protein 1</fullName>
    </alternativeName>
</protein>
<reference evidence="19 20" key="1">
    <citation type="journal article" date="2024" name="BMC Genomics">
        <title>De novo assembly and annotation of Popillia japonica's genome with initial clues to its potential as an invasive pest.</title>
        <authorList>
            <person name="Cucini C."/>
            <person name="Boschi S."/>
            <person name="Funari R."/>
            <person name="Cardaioli E."/>
            <person name="Iannotti N."/>
            <person name="Marturano G."/>
            <person name="Paoli F."/>
            <person name="Bruttini M."/>
            <person name="Carapelli A."/>
            <person name="Frati F."/>
            <person name="Nardi F."/>
        </authorList>
    </citation>
    <scope>NUCLEOTIDE SEQUENCE [LARGE SCALE GENOMIC DNA]</scope>
    <source>
        <strain evidence="19">DMR45628</strain>
    </source>
</reference>
<comment type="similarity">
    <text evidence="3">Belongs to the VOPP1/ECOP family.</text>
</comment>
<dbReference type="PANTHER" id="PTHR14971:SF2">
    <property type="entry name" value="VESICULAR, OVEREXPRESSED IN CANCER, PROSURVIVAL PROTEIN 1"/>
    <property type="match status" value="1"/>
</dbReference>
<feature type="transmembrane region" description="Helical" evidence="18">
    <location>
        <begin position="48"/>
        <end position="68"/>
    </location>
</feature>
<evidence type="ECO:0000256" key="2">
    <source>
        <dbReference type="ARBA" id="ARBA00004656"/>
    </source>
</evidence>
<keyword evidence="10" id="KW-0804">Transcription</keyword>
<evidence type="ECO:0000256" key="11">
    <source>
        <dbReference type="ARBA" id="ARBA00023228"/>
    </source>
</evidence>
<evidence type="ECO:0000256" key="17">
    <source>
        <dbReference type="SAM" id="MobiDB-lite"/>
    </source>
</evidence>
<evidence type="ECO:0000256" key="5">
    <source>
        <dbReference type="ARBA" id="ARBA00022729"/>
    </source>
</evidence>
<evidence type="ECO:0000256" key="4">
    <source>
        <dbReference type="ARBA" id="ARBA00022692"/>
    </source>
</evidence>
<dbReference type="GO" id="GO:0005765">
    <property type="term" value="C:lysosomal membrane"/>
    <property type="evidence" value="ECO:0007669"/>
    <property type="project" value="UniProtKB-SubCell"/>
</dbReference>
<keyword evidence="6" id="KW-0967">Endosome</keyword>
<name>A0AAW1MGP6_POPJA</name>
<keyword evidence="12" id="KW-0968">Cytoplasmic vesicle</keyword>
<proteinExistence type="inferred from homology"/>
<keyword evidence="8" id="KW-0805">Transcription regulation</keyword>
<evidence type="ECO:0000256" key="12">
    <source>
        <dbReference type="ARBA" id="ARBA00023329"/>
    </source>
</evidence>
<evidence type="ECO:0000256" key="8">
    <source>
        <dbReference type="ARBA" id="ARBA00023015"/>
    </source>
</evidence>
<gene>
    <name evidence="19" type="ORF">QE152_g7044</name>
</gene>
<sequence length="234" mass="26444">MEDPYLVELNVCHFKGQQTEAVYTCFKNELCCDEGCCPKSTFNIFRVWYFWITVIGLLFILSGGCKFCKFENRRRQLSAARRSARNSARLRGNSAVPVAHRSLEMYFGNSRRNELDELINLRQLLVQHEACNVAIDRYVACQNARARDGGNAVEPPSYNSLQLKTTQFNVCDPPPNYSTVCRNFRGISEMDGGGLHQPVERARTELSAVHAQVSGQTGGVNVEHPPQIRNNETH</sequence>
<evidence type="ECO:0000256" key="9">
    <source>
        <dbReference type="ARBA" id="ARBA00023136"/>
    </source>
</evidence>
<evidence type="ECO:0000313" key="20">
    <source>
        <dbReference type="Proteomes" id="UP001458880"/>
    </source>
</evidence>
<dbReference type="Proteomes" id="UP001458880">
    <property type="component" value="Unassembled WGS sequence"/>
</dbReference>
<evidence type="ECO:0000256" key="6">
    <source>
        <dbReference type="ARBA" id="ARBA00022753"/>
    </source>
</evidence>
<keyword evidence="9 18" id="KW-0472">Membrane</keyword>
<evidence type="ECO:0000256" key="3">
    <source>
        <dbReference type="ARBA" id="ARBA00006655"/>
    </source>
</evidence>
<dbReference type="EMBL" id="JASPKY010000050">
    <property type="protein sequence ID" value="KAK9745198.1"/>
    <property type="molecule type" value="Genomic_DNA"/>
</dbReference>
<dbReference type="AlphaFoldDB" id="A0AAW1MGP6"/>
<keyword evidence="20" id="KW-1185">Reference proteome</keyword>
<dbReference type="InterPro" id="IPR026229">
    <property type="entry name" value="VOPP1"/>
</dbReference>
<keyword evidence="7 18" id="KW-1133">Transmembrane helix</keyword>
<organism evidence="19 20">
    <name type="scientific">Popillia japonica</name>
    <name type="common">Japanese beetle</name>
    <dbReference type="NCBI Taxonomy" id="7064"/>
    <lineage>
        <taxon>Eukaryota</taxon>
        <taxon>Metazoa</taxon>
        <taxon>Ecdysozoa</taxon>
        <taxon>Arthropoda</taxon>
        <taxon>Hexapoda</taxon>
        <taxon>Insecta</taxon>
        <taxon>Pterygota</taxon>
        <taxon>Neoptera</taxon>
        <taxon>Endopterygota</taxon>
        <taxon>Coleoptera</taxon>
        <taxon>Polyphaga</taxon>
        <taxon>Scarabaeiformia</taxon>
        <taxon>Scarabaeidae</taxon>
        <taxon>Rutelinae</taxon>
        <taxon>Popillia</taxon>
    </lineage>
</organism>
<accession>A0AAW1MGP6</accession>
<evidence type="ECO:0000256" key="10">
    <source>
        <dbReference type="ARBA" id="ARBA00023163"/>
    </source>
</evidence>
<evidence type="ECO:0000256" key="15">
    <source>
        <dbReference type="ARBA" id="ARBA00035715"/>
    </source>
</evidence>
<evidence type="ECO:0000256" key="7">
    <source>
        <dbReference type="ARBA" id="ARBA00022989"/>
    </source>
</evidence>